<dbReference type="OrthoDB" id="4929513at2"/>
<dbReference type="InterPro" id="IPR035948">
    <property type="entry name" value="YwqG-like_sf"/>
</dbReference>
<dbReference type="EMBL" id="CP029397">
    <property type="protein sequence ID" value="AWL30058.1"/>
    <property type="molecule type" value="Genomic_DNA"/>
</dbReference>
<dbReference type="InterPro" id="IPR015315">
    <property type="entry name" value="DUF1963"/>
</dbReference>
<dbReference type="AlphaFoldDB" id="A0A2S2FGM5"/>
<dbReference type="RefSeq" id="WP_065993447.1">
    <property type="nucleotide sequence ID" value="NZ_CP029397.2"/>
</dbReference>
<gene>
    <name evidence="1" type="ORF">DJ533_16520</name>
</gene>
<name>A0A2S2FGM5_9GAMM</name>
<evidence type="ECO:0000313" key="1">
    <source>
        <dbReference type="EMBL" id="AWL30058.1"/>
    </source>
</evidence>
<reference evidence="1" key="1">
    <citation type="submission" date="2019-08" db="EMBL/GenBank/DDBJ databases">
        <title>The complete genome of Acinetobacter defluvii strain WCHAD010030.</title>
        <authorList>
            <person name="Hu Y."/>
            <person name="Qin J."/>
            <person name="Feng Y."/>
            <person name="Zong Z."/>
        </authorList>
    </citation>
    <scope>NUCLEOTIDE SEQUENCE</scope>
    <source>
        <strain evidence="1">WCHA30</strain>
    </source>
</reference>
<accession>A0A2S2FGM5</accession>
<dbReference type="STRING" id="1871111.GCA_001704615_02585"/>
<dbReference type="PANTHER" id="PTHR36436">
    <property type="entry name" value="SLL5081 PROTEIN"/>
    <property type="match status" value="1"/>
</dbReference>
<dbReference type="SUPFAM" id="SSF103032">
    <property type="entry name" value="Hypothetical protein YwqG"/>
    <property type="match status" value="1"/>
</dbReference>
<evidence type="ECO:0000313" key="2">
    <source>
        <dbReference type="Proteomes" id="UP000245977"/>
    </source>
</evidence>
<dbReference type="PANTHER" id="PTHR36436:SF6">
    <property type="entry name" value="SLL5081 PROTEIN"/>
    <property type="match status" value="1"/>
</dbReference>
<protein>
    <submittedName>
        <fullName evidence="1">DUF1963 domain-containing protein</fullName>
    </submittedName>
</protein>
<sequence>MSIVWNEIPEFIQQYKDQILATKKSAIELNLTPCDDLTLWQSKIGGQPYLPVGVDYPCNENGEALQLIAQINFAELPNNQIYPSQGILQFYIDTQDDLLGLDFDDQQKQNGFRVIYFADVIADQARLQHDFPTEELHEEMSPIAGQYAVQFAATERYISIGDHEFSSKIFDPYAIDEDLLEEDELFDGYEDNFSSNGHHLGGYPFFTQEDPRTHDDRFKDYVLLLQIDTDDAEDVQIMWGDSGVANFFIHPDDLKNKDFSKVLYNWDCY</sequence>
<dbReference type="Proteomes" id="UP000245977">
    <property type="component" value="Chromosome"/>
</dbReference>
<dbReference type="KEGG" id="adv:DJ533_16520"/>
<keyword evidence="2" id="KW-1185">Reference proteome</keyword>
<organism evidence="1 2">
    <name type="scientific">Acinetobacter defluvii</name>
    <dbReference type="NCBI Taxonomy" id="1871111"/>
    <lineage>
        <taxon>Bacteria</taxon>
        <taxon>Pseudomonadati</taxon>
        <taxon>Pseudomonadota</taxon>
        <taxon>Gammaproteobacteria</taxon>
        <taxon>Moraxellales</taxon>
        <taxon>Moraxellaceae</taxon>
        <taxon>Acinetobacter</taxon>
    </lineage>
</organism>
<dbReference type="Pfam" id="PF09234">
    <property type="entry name" value="DUF1963"/>
    <property type="match status" value="1"/>
</dbReference>
<proteinExistence type="predicted"/>
<dbReference type="Gene3D" id="2.30.320.10">
    <property type="entry name" value="YwqG-like"/>
    <property type="match status" value="1"/>
</dbReference>